<keyword evidence="3" id="KW-0963">Cytoplasm</keyword>
<dbReference type="PROSITE" id="PS50002">
    <property type="entry name" value="SH3"/>
    <property type="match status" value="1"/>
</dbReference>
<dbReference type="EMBL" id="JH431603">
    <property type="status" value="NOT_ANNOTATED_CDS"/>
    <property type="molecule type" value="Genomic_DNA"/>
</dbReference>
<evidence type="ECO:0000259" key="9">
    <source>
        <dbReference type="PROSITE" id="PS50010"/>
    </source>
</evidence>
<dbReference type="InterPro" id="IPR001452">
    <property type="entry name" value="SH3_domain"/>
</dbReference>
<dbReference type="CDD" id="cd11828">
    <property type="entry name" value="SH3_ARHGEF9_like"/>
    <property type="match status" value="1"/>
</dbReference>
<protein>
    <recommendedName>
        <fullName evidence="12">Spermatogenesis-associated protein 13</fullName>
    </recommendedName>
</protein>
<sequence length="1626" mass="180786">MDVVVITSGRMPTAMDDNLLTNRGKLLKLAENIKTRKKTTLKKTLNLKEDPSFTNIEHLVFGTYRSRASPAQNDCISRQVMNDTSKKYEEYKKRLENTVWYSPDGNNLLENGTENLPNGVSKPVADTNNAETDGIDVECEVGSSKQRPVISRSKQKPPVHLNANRSPPTRVALTPSPTSSHQMNHVFTNDEQLNRIVVKVEHLEDKSNVTSVCVTPKDQFAVPTDTSSSSLSNSNTVSESSDLCSDFIQGPTSPPTTAGIKSNSRKVEQKSDTIKLVNGRNQHKAPPTVATNRSAMLRQSRATSVSKGAGCSFTKSNLPISLPKNDKLSLKNSSYRGASLSGSRGGSLSGSRNSLSSSRGSLVNASAATKGTSKLQSSKSVNQKNRVDVSVPAARKLDKGPLTTQKFEQKTVAGKGVSRKSSTTAPALPVKTRANGNRRPSISRVQISAKTSESGASVSNSANNTGEKNPMAVGLTLAVVGKEMSNIEKTPISDSSPSYVSSPLSHAPVTKDIDDEVRYIKSLPSPLKSHMTNTSSDRNYSLERPNKPLYTWYDTRKRGLHFASSQDSSPTEQLNSLQEIGIPIVELSPFKANRLTTSLPKSFVSPKFSIARRRSDSTEKEEIFITDRRDTEAAISPGDKYDRLSKQSSISSIGEEPNQPITSPNGNDNQNGTPIQSPPPSPRLPKVNSPCGRPHGSTGCLRCSTGGQKLALELRLLHRDPSMPKCVRRIKASSSPSSFSMSPTDLSASESDLRRPWSQVYSEAEAQKVLELKSRALDSITLPNSTTSSCADLTIGHHTISPSSPPSATCKMLLPQMSMPSMFTSRCSSLRAPGVRNSGNTMESVLQKFRKSFSLRFQRHQRPTSPLSVHSGSTMTLPDGTASSQSSVNNQSDTAPQDDDESTVFRFGPIVWRSSKEKKKNKNKNKDAKYVGKCSSPDSGIHIEVLTNGNQVDTTNGHQNQTFSPSCAPSFPVQTLHKHKSPSLRLTCQKKSLTAAVSSSVSIESDEQSRKTHSDLGSSEMIQTVVDDYNLIMARTIQRKSNGKTCEQRNKLRRSVSQPMEMDKMSSALSLAHYQGGHSDHEDSTRGLCTHSDDEPSTDDESSSYRKKKHKHARLAWSECIMYAEALWDHVTMDPDELPFKAGDLVAVVNCIDQNWWWGALQDRMGWFPADFVRARVNQTGEPNSDCSDRLKDNSSIKNSVNQSKSNSQIRTNVIKEIVSTERDFVQHMKDVIEGYLKQVRKRPDMFPEERINAIFGNMEQIYNFQSGFLRKLEECIDWESPHQSCVGACFVNHRDGFQVYSEYCNNHPQALNELQQLFAIPKYSHFFEACRLLQEMIDISLDGFLLTPVQKICKYPLQLAELLKFTPDDHPDQPHVAEALQTMRQVAHYINERKRRMECLEKIASWQLLVEDWEGPDILDISSELIHSGDVTKVTSTWSRDLTLFLFDHQLIICKRDLLKRNTFCYKGRICMDQGEVIDLPDGRDTQSGLIIRHAWRMYCSEKAKWVTFCSKTCDEKSRWMKAFKDERNRVEDDEKQGFILSDRAKITAMVLARNKLKRSKSKRGKEFFPGRHVPRVNVLTHHNDPRALTGKTGSLPLGLVLSNAKKKNSSGWFAFGSSNKKQKR</sequence>
<evidence type="ECO:0000313" key="11">
    <source>
        <dbReference type="Proteomes" id="UP000014500"/>
    </source>
</evidence>
<dbReference type="GO" id="GO:0005085">
    <property type="term" value="F:guanyl-nucleotide exchange factor activity"/>
    <property type="evidence" value="ECO:0007669"/>
    <property type="project" value="UniProtKB-KW"/>
</dbReference>
<evidence type="ECO:0008006" key="12">
    <source>
        <dbReference type="Google" id="ProtNLM"/>
    </source>
</evidence>
<dbReference type="SUPFAM" id="SSF48065">
    <property type="entry name" value="DBL homology domain (DH-domain)"/>
    <property type="match status" value="1"/>
</dbReference>
<comment type="subcellular location">
    <subcellularLocation>
        <location evidence="1">Cytoplasm</location>
    </subcellularLocation>
</comment>
<evidence type="ECO:0000256" key="2">
    <source>
        <dbReference type="ARBA" id="ARBA00022443"/>
    </source>
</evidence>
<dbReference type="InterPro" id="IPR055251">
    <property type="entry name" value="SOS1_NGEF_PH"/>
</dbReference>
<dbReference type="CDD" id="cd00160">
    <property type="entry name" value="RhoGEF"/>
    <property type="match status" value="1"/>
</dbReference>
<evidence type="ECO:0000259" key="7">
    <source>
        <dbReference type="PROSITE" id="PS50002"/>
    </source>
</evidence>
<reference evidence="10" key="2">
    <citation type="submission" date="2015-02" db="UniProtKB">
        <authorList>
            <consortium name="EnsemblMetazoa"/>
        </authorList>
    </citation>
    <scope>IDENTIFICATION</scope>
</reference>
<accession>T1IW01</accession>
<dbReference type="PROSITE" id="PS50010">
    <property type="entry name" value="DH_2"/>
    <property type="match status" value="1"/>
</dbReference>
<feature type="compositionally biased region" description="Low complexity" evidence="6">
    <location>
        <begin position="349"/>
        <end position="367"/>
    </location>
</feature>
<feature type="region of interest" description="Disordered" evidence="6">
    <location>
        <begin position="322"/>
        <end position="469"/>
    </location>
</feature>
<keyword evidence="4" id="KW-0344">Guanine-nucleotide releasing factor</keyword>
<evidence type="ECO:0000256" key="6">
    <source>
        <dbReference type="SAM" id="MobiDB-lite"/>
    </source>
</evidence>
<dbReference type="InterPro" id="IPR000219">
    <property type="entry name" value="DH_dom"/>
</dbReference>
<dbReference type="GO" id="GO:0035556">
    <property type="term" value="P:intracellular signal transduction"/>
    <property type="evidence" value="ECO:0007669"/>
    <property type="project" value="InterPro"/>
</dbReference>
<organism evidence="10 11">
    <name type="scientific">Strigamia maritima</name>
    <name type="common">European centipede</name>
    <name type="synonym">Geophilus maritimus</name>
    <dbReference type="NCBI Taxonomy" id="126957"/>
    <lineage>
        <taxon>Eukaryota</taxon>
        <taxon>Metazoa</taxon>
        <taxon>Ecdysozoa</taxon>
        <taxon>Arthropoda</taxon>
        <taxon>Myriapoda</taxon>
        <taxon>Chilopoda</taxon>
        <taxon>Pleurostigmophora</taxon>
        <taxon>Geophilomorpha</taxon>
        <taxon>Linotaeniidae</taxon>
        <taxon>Strigamia</taxon>
    </lineage>
</organism>
<name>T1IW01_STRMM</name>
<dbReference type="PROSITE" id="PS00741">
    <property type="entry name" value="DH_1"/>
    <property type="match status" value="1"/>
</dbReference>
<dbReference type="STRING" id="126957.T1IW01"/>
<feature type="compositionally biased region" description="Polar residues" evidence="6">
    <location>
        <begin position="434"/>
        <end position="467"/>
    </location>
</feature>
<dbReference type="PANTHER" id="PTHR47544">
    <property type="entry name" value="RHO GUANINE NUCLEOTIDE EXCHANGE FACTOR 4"/>
    <property type="match status" value="1"/>
</dbReference>
<dbReference type="Pfam" id="PF22697">
    <property type="entry name" value="SOS1_NGEF_PH"/>
    <property type="match status" value="1"/>
</dbReference>
<dbReference type="Pfam" id="PF07653">
    <property type="entry name" value="SH3_2"/>
    <property type="match status" value="1"/>
</dbReference>
<dbReference type="PROSITE" id="PS50003">
    <property type="entry name" value="PH_DOMAIN"/>
    <property type="match status" value="1"/>
</dbReference>
<feature type="region of interest" description="Disordered" evidence="6">
    <location>
        <begin position="915"/>
        <end position="934"/>
    </location>
</feature>
<evidence type="ECO:0000259" key="8">
    <source>
        <dbReference type="PROSITE" id="PS50003"/>
    </source>
</evidence>
<dbReference type="Pfam" id="PF00621">
    <property type="entry name" value="RhoGEF"/>
    <property type="match status" value="1"/>
</dbReference>
<dbReference type="InterPro" id="IPR035899">
    <property type="entry name" value="DBL_dom_sf"/>
</dbReference>
<feature type="region of interest" description="Disordered" evidence="6">
    <location>
        <begin position="1040"/>
        <end position="1108"/>
    </location>
</feature>
<dbReference type="SUPFAM" id="SSF50044">
    <property type="entry name" value="SH3-domain"/>
    <property type="match status" value="1"/>
</dbReference>
<dbReference type="CDD" id="cd01224">
    <property type="entry name" value="PH_Collybistin_ASEF"/>
    <property type="match status" value="1"/>
</dbReference>
<feature type="region of interest" description="Disordered" evidence="6">
    <location>
        <begin position="1181"/>
        <end position="1203"/>
    </location>
</feature>
<dbReference type="SMART" id="SM00233">
    <property type="entry name" value="PH"/>
    <property type="match status" value="1"/>
</dbReference>
<reference evidence="11" key="1">
    <citation type="submission" date="2011-05" db="EMBL/GenBank/DDBJ databases">
        <authorList>
            <person name="Richards S.R."/>
            <person name="Qu J."/>
            <person name="Jiang H."/>
            <person name="Jhangiani S.N."/>
            <person name="Agravi P."/>
            <person name="Goodspeed R."/>
            <person name="Gross S."/>
            <person name="Mandapat C."/>
            <person name="Jackson L."/>
            <person name="Mathew T."/>
            <person name="Pu L."/>
            <person name="Thornton R."/>
            <person name="Saada N."/>
            <person name="Wilczek-Boney K.B."/>
            <person name="Lee S."/>
            <person name="Kovar C."/>
            <person name="Wu Y."/>
            <person name="Scherer S.E."/>
            <person name="Worley K.C."/>
            <person name="Muzny D.M."/>
            <person name="Gibbs R."/>
        </authorList>
    </citation>
    <scope>NUCLEOTIDE SEQUENCE</scope>
    <source>
        <strain evidence="11">Brora</strain>
    </source>
</reference>
<feature type="region of interest" description="Disordered" evidence="6">
    <location>
        <begin position="999"/>
        <end position="1019"/>
    </location>
</feature>
<feature type="region of interest" description="Disordered" evidence="6">
    <location>
        <begin position="856"/>
        <end position="907"/>
    </location>
</feature>
<dbReference type="InterPro" id="IPR001849">
    <property type="entry name" value="PH_domain"/>
</dbReference>
<dbReference type="Gene3D" id="1.20.900.10">
    <property type="entry name" value="Dbl homology (DH) domain"/>
    <property type="match status" value="1"/>
</dbReference>
<proteinExistence type="predicted"/>
<feature type="region of interest" description="Disordered" evidence="6">
    <location>
        <begin position="141"/>
        <end position="183"/>
    </location>
</feature>
<dbReference type="EnsemblMetazoa" id="SMAR005359-RA">
    <property type="protein sequence ID" value="SMAR005359-PA"/>
    <property type="gene ID" value="SMAR005359"/>
</dbReference>
<dbReference type="PANTHER" id="PTHR47544:SF3">
    <property type="entry name" value="RHO GUANINE NUCLEOTIDE EXCHANGE FACTOR 4 ISOFORM X1"/>
    <property type="match status" value="1"/>
</dbReference>
<evidence type="ECO:0000256" key="4">
    <source>
        <dbReference type="ARBA" id="ARBA00022658"/>
    </source>
</evidence>
<keyword evidence="2 5" id="KW-0728">SH3 domain</keyword>
<feature type="compositionally biased region" description="Polar residues" evidence="6">
    <location>
        <begin position="369"/>
        <end position="384"/>
    </location>
</feature>
<dbReference type="GO" id="GO:0005737">
    <property type="term" value="C:cytoplasm"/>
    <property type="evidence" value="ECO:0007669"/>
    <property type="project" value="UniProtKB-SubCell"/>
</dbReference>
<feature type="region of interest" description="Disordered" evidence="6">
    <location>
        <begin position="612"/>
        <end position="704"/>
    </location>
</feature>
<feature type="compositionally biased region" description="Low complexity" evidence="6">
    <location>
        <begin position="225"/>
        <end position="243"/>
    </location>
</feature>
<dbReference type="HOGENOM" id="CLU_243345_0_0_1"/>
<dbReference type="Gene3D" id="2.30.30.40">
    <property type="entry name" value="SH3 Domains"/>
    <property type="match status" value="1"/>
</dbReference>
<dbReference type="InterPro" id="IPR001331">
    <property type="entry name" value="GDS_CDC24_CS"/>
</dbReference>
<evidence type="ECO:0000256" key="5">
    <source>
        <dbReference type="PROSITE-ProRule" id="PRU00192"/>
    </source>
</evidence>
<dbReference type="InterPro" id="IPR011993">
    <property type="entry name" value="PH-like_dom_sf"/>
</dbReference>
<feature type="compositionally biased region" description="Basic and acidic residues" evidence="6">
    <location>
        <begin position="613"/>
        <end position="632"/>
    </location>
</feature>
<dbReference type="SUPFAM" id="SSF50729">
    <property type="entry name" value="PH domain-like"/>
    <property type="match status" value="1"/>
</dbReference>
<dbReference type="Gene3D" id="2.30.29.30">
    <property type="entry name" value="Pleckstrin-homology domain (PH domain)/Phosphotyrosine-binding domain (PTB)"/>
    <property type="match status" value="1"/>
</dbReference>
<dbReference type="eggNOG" id="KOG3519">
    <property type="taxonomic scope" value="Eukaryota"/>
</dbReference>
<dbReference type="OMA" id="IMARTIQ"/>
<feature type="domain" description="PH" evidence="8">
    <location>
        <begin position="1425"/>
        <end position="1530"/>
    </location>
</feature>
<evidence type="ECO:0000313" key="10">
    <source>
        <dbReference type="EnsemblMetazoa" id="SMAR005359-PA"/>
    </source>
</evidence>
<evidence type="ECO:0000256" key="1">
    <source>
        <dbReference type="ARBA" id="ARBA00004496"/>
    </source>
</evidence>
<feature type="compositionally biased region" description="Polar residues" evidence="6">
    <location>
        <begin position="659"/>
        <end position="673"/>
    </location>
</feature>
<dbReference type="SMART" id="SM00326">
    <property type="entry name" value="SH3"/>
    <property type="match status" value="1"/>
</dbReference>
<dbReference type="Proteomes" id="UP000014500">
    <property type="component" value="Unassembled WGS sequence"/>
</dbReference>
<feature type="region of interest" description="Disordered" evidence="6">
    <location>
        <begin position="220"/>
        <end position="309"/>
    </location>
</feature>
<feature type="compositionally biased region" description="Polar residues" evidence="6">
    <location>
        <begin position="863"/>
        <end position="895"/>
    </location>
</feature>
<feature type="region of interest" description="Disordered" evidence="6">
    <location>
        <begin position="731"/>
        <end position="750"/>
    </location>
</feature>
<feature type="compositionally biased region" description="Low complexity" evidence="6">
    <location>
        <begin position="332"/>
        <end position="342"/>
    </location>
</feature>
<dbReference type="SMART" id="SM00325">
    <property type="entry name" value="RhoGEF"/>
    <property type="match status" value="1"/>
</dbReference>
<feature type="domain" description="SH3" evidence="7">
    <location>
        <begin position="1119"/>
        <end position="1178"/>
    </location>
</feature>
<evidence type="ECO:0000256" key="3">
    <source>
        <dbReference type="ARBA" id="ARBA00022490"/>
    </source>
</evidence>
<keyword evidence="11" id="KW-1185">Reference proteome</keyword>
<feature type="compositionally biased region" description="Low complexity" evidence="6">
    <location>
        <begin position="733"/>
        <end position="743"/>
    </location>
</feature>
<dbReference type="InterPro" id="IPR036028">
    <property type="entry name" value="SH3-like_dom_sf"/>
</dbReference>
<feature type="domain" description="DH" evidence="9">
    <location>
        <begin position="1210"/>
        <end position="1394"/>
    </location>
</feature>